<dbReference type="Pfam" id="PF17917">
    <property type="entry name" value="RT_RNaseH"/>
    <property type="match status" value="1"/>
</dbReference>
<dbReference type="EMBL" id="GBXM01048309">
    <property type="protein sequence ID" value="JAH60268.1"/>
    <property type="molecule type" value="Transcribed_RNA"/>
</dbReference>
<dbReference type="SUPFAM" id="SSF56672">
    <property type="entry name" value="DNA/RNA polymerases"/>
    <property type="match status" value="1"/>
</dbReference>
<keyword evidence="1" id="KW-0808">Transferase</keyword>
<reference evidence="8" key="1">
    <citation type="submission" date="2014-11" db="EMBL/GenBank/DDBJ databases">
        <authorList>
            <person name="Amaro Gonzalez C."/>
        </authorList>
    </citation>
    <scope>NUCLEOTIDE SEQUENCE</scope>
</reference>
<keyword evidence="2" id="KW-0548">Nucleotidyltransferase</keyword>
<evidence type="ECO:0000256" key="1">
    <source>
        <dbReference type="ARBA" id="ARBA00022679"/>
    </source>
</evidence>
<evidence type="ECO:0000259" key="7">
    <source>
        <dbReference type="Pfam" id="PF17917"/>
    </source>
</evidence>
<evidence type="ECO:0000256" key="2">
    <source>
        <dbReference type="ARBA" id="ARBA00022695"/>
    </source>
</evidence>
<keyword evidence="3" id="KW-0540">Nuclease</keyword>
<dbReference type="InterPro" id="IPR041373">
    <property type="entry name" value="RT_RNaseH"/>
</dbReference>
<evidence type="ECO:0000256" key="6">
    <source>
        <dbReference type="ARBA" id="ARBA00022918"/>
    </source>
</evidence>
<evidence type="ECO:0000256" key="4">
    <source>
        <dbReference type="ARBA" id="ARBA00022759"/>
    </source>
</evidence>
<dbReference type="EMBL" id="GBXM01043780">
    <property type="protein sequence ID" value="JAH64797.1"/>
    <property type="molecule type" value="Transcribed_RNA"/>
</dbReference>
<dbReference type="GO" id="GO:0003964">
    <property type="term" value="F:RNA-directed DNA polymerase activity"/>
    <property type="evidence" value="ECO:0007669"/>
    <property type="project" value="UniProtKB-KW"/>
</dbReference>
<dbReference type="GO" id="GO:0016787">
    <property type="term" value="F:hydrolase activity"/>
    <property type="evidence" value="ECO:0007669"/>
    <property type="project" value="UniProtKB-KW"/>
</dbReference>
<organism evidence="8">
    <name type="scientific">Anguilla anguilla</name>
    <name type="common">European freshwater eel</name>
    <name type="synonym">Muraena anguilla</name>
    <dbReference type="NCBI Taxonomy" id="7936"/>
    <lineage>
        <taxon>Eukaryota</taxon>
        <taxon>Metazoa</taxon>
        <taxon>Chordata</taxon>
        <taxon>Craniata</taxon>
        <taxon>Vertebrata</taxon>
        <taxon>Euteleostomi</taxon>
        <taxon>Actinopterygii</taxon>
        <taxon>Neopterygii</taxon>
        <taxon>Teleostei</taxon>
        <taxon>Anguilliformes</taxon>
        <taxon>Anguillidae</taxon>
        <taxon>Anguilla</taxon>
    </lineage>
</organism>
<evidence type="ECO:0000256" key="3">
    <source>
        <dbReference type="ARBA" id="ARBA00022722"/>
    </source>
</evidence>
<name>A0A0E9U5P3_ANGAN</name>
<keyword evidence="6" id="KW-0695">RNA-directed DNA polymerase</keyword>
<proteinExistence type="predicted"/>
<feature type="domain" description="Reverse transcriptase RNase H-like" evidence="7">
    <location>
        <begin position="2"/>
        <end position="36"/>
    </location>
</feature>
<sequence>MSNGTERPIGFMSRTLTSAERNYSQRDKEGLAIIFGV</sequence>
<keyword evidence="4" id="KW-0255">Endonuclease</keyword>
<dbReference type="InterPro" id="IPR043502">
    <property type="entry name" value="DNA/RNA_pol_sf"/>
</dbReference>
<evidence type="ECO:0000256" key="5">
    <source>
        <dbReference type="ARBA" id="ARBA00022801"/>
    </source>
</evidence>
<reference evidence="8" key="2">
    <citation type="journal article" date="2015" name="Fish Shellfish Immunol.">
        <title>Early steps in the European eel (Anguilla anguilla)-Vibrio vulnificus interaction in the gills: Role of the RtxA13 toxin.</title>
        <authorList>
            <person name="Callol A."/>
            <person name="Pajuelo D."/>
            <person name="Ebbesson L."/>
            <person name="Teles M."/>
            <person name="MacKenzie S."/>
            <person name="Amaro C."/>
        </authorList>
    </citation>
    <scope>NUCLEOTIDE SEQUENCE</scope>
</reference>
<accession>A0A0E9U5P3</accession>
<protein>
    <recommendedName>
        <fullName evidence="7">Reverse transcriptase RNase H-like domain-containing protein</fullName>
    </recommendedName>
</protein>
<keyword evidence="5" id="KW-0378">Hydrolase</keyword>
<dbReference type="AlphaFoldDB" id="A0A0E9U5P3"/>
<dbReference type="GO" id="GO:0004519">
    <property type="term" value="F:endonuclease activity"/>
    <property type="evidence" value="ECO:0007669"/>
    <property type="project" value="UniProtKB-KW"/>
</dbReference>
<evidence type="ECO:0000313" key="8">
    <source>
        <dbReference type="EMBL" id="JAH60268.1"/>
    </source>
</evidence>